<reference evidence="11 12" key="1">
    <citation type="submission" date="2018-11" db="EMBL/GenBank/DDBJ databases">
        <title>Aerococcus sp. SJQ22, whole genome shotgun sequence.</title>
        <authorList>
            <person name="Sun L."/>
            <person name="Gao X."/>
            <person name="Chen W."/>
            <person name="Huang K."/>
        </authorList>
    </citation>
    <scope>NUCLEOTIDE SEQUENCE [LARGE SCALE GENOMIC DNA]</scope>
    <source>
        <strain evidence="11 12">SJQ22</strain>
    </source>
</reference>
<evidence type="ECO:0000259" key="10">
    <source>
        <dbReference type="PROSITE" id="PS50929"/>
    </source>
</evidence>
<comment type="subcellular location">
    <subcellularLocation>
        <location evidence="1">Cell membrane</location>
        <topology evidence="1">Multi-pass membrane protein</topology>
    </subcellularLocation>
</comment>
<dbReference type="InterPro" id="IPR017871">
    <property type="entry name" value="ABC_transporter-like_CS"/>
</dbReference>
<dbReference type="Gene3D" id="3.40.50.300">
    <property type="entry name" value="P-loop containing nucleotide triphosphate hydrolases"/>
    <property type="match status" value="1"/>
</dbReference>
<evidence type="ECO:0000313" key="12">
    <source>
        <dbReference type="Proteomes" id="UP000273977"/>
    </source>
</evidence>
<dbReference type="PROSITE" id="PS50893">
    <property type="entry name" value="ABC_TRANSPORTER_2"/>
    <property type="match status" value="1"/>
</dbReference>
<accession>A0A3N4GI29</accession>
<feature type="transmembrane region" description="Helical" evidence="8">
    <location>
        <begin position="138"/>
        <end position="156"/>
    </location>
</feature>
<dbReference type="OrthoDB" id="9770415at2"/>
<dbReference type="InterPro" id="IPR011527">
    <property type="entry name" value="ABC1_TM_dom"/>
</dbReference>
<comment type="caution">
    <text evidence="11">The sequence shown here is derived from an EMBL/GenBank/DDBJ whole genome shotgun (WGS) entry which is preliminary data.</text>
</comment>
<feature type="domain" description="ABC transmembrane type-1" evidence="10">
    <location>
        <begin position="21"/>
        <end position="305"/>
    </location>
</feature>
<dbReference type="PROSITE" id="PS50929">
    <property type="entry name" value="ABC_TM1F"/>
    <property type="match status" value="1"/>
</dbReference>
<dbReference type="SUPFAM" id="SSF52540">
    <property type="entry name" value="P-loop containing nucleoside triphosphate hydrolases"/>
    <property type="match status" value="1"/>
</dbReference>
<feature type="transmembrane region" description="Helical" evidence="8">
    <location>
        <begin position="256"/>
        <end position="283"/>
    </location>
</feature>
<dbReference type="FunFam" id="3.40.50.300:FF:000287">
    <property type="entry name" value="Multidrug ABC transporter ATP-binding protein"/>
    <property type="match status" value="1"/>
</dbReference>
<dbReference type="SMART" id="SM00382">
    <property type="entry name" value="AAA"/>
    <property type="match status" value="1"/>
</dbReference>
<feature type="domain" description="ABC transporter" evidence="9">
    <location>
        <begin position="338"/>
        <end position="572"/>
    </location>
</feature>
<evidence type="ECO:0000256" key="7">
    <source>
        <dbReference type="ARBA" id="ARBA00023136"/>
    </source>
</evidence>
<evidence type="ECO:0000256" key="8">
    <source>
        <dbReference type="SAM" id="Phobius"/>
    </source>
</evidence>
<sequence length="578" mass="64807">MNNKTFSWLLNYIKDYRLLTILLFVFSTITVVFQVLIPIQIGRAINEIIGFGQVDYDKLWTAILWLGIYAFIAGIAQYLQNMTSNKLTYHIIADLHRDSFHKIQRLPLRYVDGRSLGDLVSRVINDVDLVGNGLLQSFNNLFSGVILILGVIIMMLSLDVKIGLIVIFLTPISVIVSYFIASRTYNRFTEQVNLRGKLGGFVDEMAHGQNIVRAFTFEDAAVEKFAGINAEVHQSGLWSQFYGALINPTSRVLNSVIYAIVGVVGAFTVLSGQLSVGIFSSFLTYANQYNKPFNDISSIINEMQTSLAAATRVYELLHAEEEAPSRNQLQADTTDGDVDFKHLTFYYDEKRPLIEDLNVHVAAGDTVAVVGPTGAGKTTLINLLMRFYDPIAGGIHINGVNTLDMKRAYLRQKFGMVLQDSWIFEGTIFENIAYGKAGASMDEVVAVAKKAQIHDMIMQMDNGYDFQLSENGTNISKGQQQLICIARIMLTSPEMLILDEATSSIDTMTEKGIQVTFDTMMKNHTTFIVAHRLSTIENADQILYMENGHVLEQGNHQDLLAKKGKYYHLYQSQFEHQV</sequence>
<feature type="transmembrane region" description="Helical" evidence="8">
    <location>
        <begin position="162"/>
        <end position="181"/>
    </location>
</feature>
<evidence type="ECO:0000256" key="3">
    <source>
        <dbReference type="ARBA" id="ARBA00022692"/>
    </source>
</evidence>
<keyword evidence="3 8" id="KW-0812">Transmembrane</keyword>
<keyword evidence="7 8" id="KW-0472">Membrane</keyword>
<organism evidence="11 12">
    <name type="scientific">Aerococcus agrisoli</name>
    <dbReference type="NCBI Taxonomy" id="2487350"/>
    <lineage>
        <taxon>Bacteria</taxon>
        <taxon>Bacillati</taxon>
        <taxon>Bacillota</taxon>
        <taxon>Bacilli</taxon>
        <taxon>Lactobacillales</taxon>
        <taxon>Aerococcaceae</taxon>
        <taxon>Aerococcus</taxon>
    </lineage>
</organism>
<dbReference type="InterPro" id="IPR003439">
    <property type="entry name" value="ABC_transporter-like_ATP-bd"/>
</dbReference>
<dbReference type="CDD" id="cd18547">
    <property type="entry name" value="ABC_6TM_Tm288_like"/>
    <property type="match status" value="1"/>
</dbReference>
<dbReference type="SUPFAM" id="SSF90123">
    <property type="entry name" value="ABC transporter transmembrane region"/>
    <property type="match status" value="1"/>
</dbReference>
<dbReference type="PANTHER" id="PTHR43394">
    <property type="entry name" value="ATP-DEPENDENT PERMEASE MDL1, MITOCHONDRIAL"/>
    <property type="match status" value="1"/>
</dbReference>
<evidence type="ECO:0000256" key="6">
    <source>
        <dbReference type="ARBA" id="ARBA00022989"/>
    </source>
</evidence>
<dbReference type="RefSeq" id="WP_123779347.1">
    <property type="nucleotide sequence ID" value="NZ_RKMG01000004.1"/>
</dbReference>
<keyword evidence="6 8" id="KW-1133">Transmembrane helix</keyword>
<keyword evidence="5 11" id="KW-0067">ATP-binding</keyword>
<dbReference type="Gene3D" id="1.20.1560.10">
    <property type="entry name" value="ABC transporter type 1, transmembrane domain"/>
    <property type="match status" value="1"/>
</dbReference>
<dbReference type="InterPro" id="IPR036640">
    <property type="entry name" value="ABC1_TM_sf"/>
</dbReference>
<evidence type="ECO:0000259" key="9">
    <source>
        <dbReference type="PROSITE" id="PS50893"/>
    </source>
</evidence>
<evidence type="ECO:0000256" key="4">
    <source>
        <dbReference type="ARBA" id="ARBA00022741"/>
    </source>
</evidence>
<dbReference type="InterPro" id="IPR039421">
    <property type="entry name" value="Type_1_exporter"/>
</dbReference>
<dbReference type="AlphaFoldDB" id="A0A3N4GI29"/>
<dbReference type="GO" id="GO:0005886">
    <property type="term" value="C:plasma membrane"/>
    <property type="evidence" value="ECO:0007669"/>
    <property type="project" value="UniProtKB-SubCell"/>
</dbReference>
<name>A0A3N4GI29_9LACT</name>
<evidence type="ECO:0000256" key="5">
    <source>
        <dbReference type="ARBA" id="ARBA00022840"/>
    </source>
</evidence>
<keyword evidence="4" id="KW-0547">Nucleotide-binding</keyword>
<proteinExistence type="predicted"/>
<keyword evidence="12" id="KW-1185">Reference proteome</keyword>
<dbReference type="EMBL" id="RKMG01000004">
    <property type="protein sequence ID" value="RPA62442.1"/>
    <property type="molecule type" value="Genomic_DNA"/>
</dbReference>
<dbReference type="Pfam" id="PF00005">
    <property type="entry name" value="ABC_tran"/>
    <property type="match status" value="1"/>
</dbReference>
<dbReference type="Proteomes" id="UP000273977">
    <property type="component" value="Unassembled WGS sequence"/>
</dbReference>
<feature type="transmembrane region" description="Helical" evidence="8">
    <location>
        <begin position="21"/>
        <end position="39"/>
    </location>
</feature>
<evidence type="ECO:0000313" key="11">
    <source>
        <dbReference type="EMBL" id="RPA62442.1"/>
    </source>
</evidence>
<dbReference type="GO" id="GO:0015421">
    <property type="term" value="F:ABC-type oligopeptide transporter activity"/>
    <property type="evidence" value="ECO:0007669"/>
    <property type="project" value="TreeGrafter"/>
</dbReference>
<protein>
    <submittedName>
        <fullName evidence="11">ABC transporter ATP-binding protein</fullName>
    </submittedName>
</protein>
<keyword evidence="2" id="KW-0813">Transport</keyword>
<dbReference type="PANTHER" id="PTHR43394:SF1">
    <property type="entry name" value="ATP-BINDING CASSETTE SUB-FAMILY B MEMBER 10, MITOCHONDRIAL"/>
    <property type="match status" value="1"/>
</dbReference>
<dbReference type="InterPro" id="IPR027417">
    <property type="entry name" value="P-loop_NTPase"/>
</dbReference>
<dbReference type="GO" id="GO:0005524">
    <property type="term" value="F:ATP binding"/>
    <property type="evidence" value="ECO:0007669"/>
    <property type="project" value="UniProtKB-KW"/>
</dbReference>
<dbReference type="Pfam" id="PF00664">
    <property type="entry name" value="ABC_membrane"/>
    <property type="match status" value="1"/>
</dbReference>
<gene>
    <name evidence="11" type="ORF">EF384_02155</name>
</gene>
<evidence type="ECO:0000256" key="1">
    <source>
        <dbReference type="ARBA" id="ARBA00004651"/>
    </source>
</evidence>
<feature type="transmembrane region" description="Helical" evidence="8">
    <location>
        <begin position="59"/>
        <end position="79"/>
    </location>
</feature>
<evidence type="ECO:0000256" key="2">
    <source>
        <dbReference type="ARBA" id="ARBA00022448"/>
    </source>
</evidence>
<dbReference type="InterPro" id="IPR003593">
    <property type="entry name" value="AAA+_ATPase"/>
</dbReference>
<dbReference type="PROSITE" id="PS00211">
    <property type="entry name" value="ABC_TRANSPORTER_1"/>
    <property type="match status" value="1"/>
</dbReference>
<dbReference type="GO" id="GO:0016887">
    <property type="term" value="F:ATP hydrolysis activity"/>
    <property type="evidence" value="ECO:0007669"/>
    <property type="project" value="InterPro"/>
</dbReference>